<organism evidence="1">
    <name type="scientific">Ophidiomyces ophidiicola</name>
    <dbReference type="NCBI Taxonomy" id="1387563"/>
    <lineage>
        <taxon>Eukaryota</taxon>
        <taxon>Fungi</taxon>
        <taxon>Dikarya</taxon>
        <taxon>Ascomycota</taxon>
        <taxon>Pezizomycotina</taxon>
        <taxon>Eurotiomycetes</taxon>
        <taxon>Eurotiomycetidae</taxon>
        <taxon>Onygenales</taxon>
        <taxon>Onygenaceae</taxon>
        <taxon>Ophidiomyces</taxon>
    </lineage>
</organism>
<dbReference type="EMBL" id="JALBCA010000191">
    <property type="protein sequence ID" value="KAI2381644.1"/>
    <property type="molecule type" value="Genomic_DNA"/>
</dbReference>
<accession>A0ACB8UMM0</accession>
<gene>
    <name evidence="1" type="ORF">LOY88_006691</name>
</gene>
<name>A0ACB8UMM0_9EURO</name>
<reference evidence="1" key="1">
    <citation type="journal article" date="2022" name="bioRxiv">
        <title>Population genetic analysis of Ophidiomyces ophidiicola, the causative agent of snake fungal disease, indicates recent introductions to the USA.</title>
        <authorList>
            <person name="Ladner J.T."/>
            <person name="Palmer J.M."/>
            <person name="Ettinger C.L."/>
            <person name="Stajich J.E."/>
            <person name="Farrell T.M."/>
            <person name="Glorioso B.M."/>
            <person name="Lawson B."/>
            <person name="Price S.J."/>
            <person name="Stengle A.G."/>
            <person name="Grear D.A."/>
            <person name="Lorch J.M."/>
        </authorList>
    </citation>
    <scope>NUCLEOTIDE SEQUENCE</scope>
    <source>
        <strain evidence="1">NWHC 24266-5</strain>
    </source>
</reference>
<proteinExistence type="predicted"/>
<evidence type="ECO:0000313" key="1">
    <source>
        <dbReference type="EMBL" id="KAI2381644.1"/>
    </source>
</evidence>
<sequence length="448" mass="50400">MVSSSRELDNCADASKLSASQDITMGNIVSVERESQHLFSETVSSVSSLSDIDDEETDEFRHTIFKPIKIHTAKCDVCNLHNKCTLRRCIDCGWQICTPCWIVRGGNGTHGVSRKFNGPVFDPNAPASNEREHGKRASDKTSQSFFEEVDPAVSKSKVKIEDQENKSAIPTREHNTNVSGYRVPTKGKARDKVNDIKTNQRRQVEKQPAQKWPLAKQKRNNVNKSNASYRVPRNGNAMRDSREMSPDDPNNPMFWLCVAAQEVLDQAEEEVVDTQELQREDLPILSQGVSNAPTWTAINRPTVRSPLFVPMDIADQNSQQPLSRQPFYQHGVVPRHPNIPPNIFLRYQNRLTRRAGLESIDAGIGRRATPASQIPTANPEWGLTENGSCRLIQPPSQSAYSNAYIGQMWDEPYETFSSDVQFPDYPPLNNEVPDGRAQCSTRGRPWDL</sequence>
<comment type="caution">
    <text evidence="1">The sequence shown here is derived from an EMBL/GenBank/DDBJ whole genome shotgun (WGS) entry which is preliminary data.</text>
</comment>
<protein>
    <submittedName>
        <fullName evidence="1">Uncharacterized protein</fullName>
    </submittedName>
</protein>